<dbReference type="PANTHER" id="PTHR43557">
    <property type="entry name" value="APOPTOSIS-INDUCING FACTOR 1"/>
    <property type="match status" value="1"/>
</dbReference>
<organism evidence="7 8">
    <name type="scientific">Loktanella atrilutea</name>
    <dbReference type="NCBI Taxonomy" id="366533"/>
    <lineage>
        <taxon>Bacteria</taxon>
        <taxon>Pseudomonadati</taxon>
        <taxon>Pseudomonadota</taxon>
        <taxon>Alphaproteobacteria</taxon>
        <taxon>Rhodobacterales</taxon>
        <taxon>Roseobacteraceae</taxon>
        <taxon>Loktanella</taxon>
    </lineage>
</organism>
<feature type="domain" description="FAD/NAD(P)-binding" evidence="5">
    <location>
        <begin position="2"/>
        <end position="294"/>
    </location>
</feature>
<keyword evidence="7" id="KW-0223">Dioxygenase</keyword>
<feature type="domain" description="Reductase C-terminal" evidence="6">
    <location>
        <begin position="313"/>
        <end position="396"/>
    </location>
</feature>
<keyword evidence="8" id="KW-1185">Reference proteome</keyword>
<dbReference type="SUPFAM" id="SSF55424">
    <property type="entry name" value="FAD/NAD-linked reductases, dimerisation (C-terminal) domain"/>
    <property type="match status" value="1"/>
</dbReference>
<gene>
    <name evidence="7" type="ORF">SAMN05444339_10155</name>
</gene>
<dbReference type="InterPro" id="IPR036188">
    <property type="entry name" value="FAD/NAD-bd_sf"/>
</dbReference>
<evidence type="ECO:0000259" key="6">
    <source>
        <dbReference type="Pfam" id="PF14759"/>
    </source>
</evidence>
<evidence type="ECO:0000256" key="3">
    <source>
        <dbReference type="ARBA" id="ARBA00022827"/>
    </source>
</evidence>
<accession>A0A1M4SKE4</accession>
<dbReference type="InterPro" id="IPR016156">
    <property type="entry name" value="FAD/NAD-linked_Rdtase_dimer_sf"/>
</dbReference>
<dbReference type="SUPFAM" id="SSF51905">
    <property type="entry name" value="FAD/NAD(P)-binding domain"/>
    <property type="match status" value="2"/>
</dbReference>
<dbReference type="STRING" id="366533.SAMN05444339_10155"/>
<proteinExistence type="predicted"/>
<evidence type="ECO:0000256" key="2">
    <source>
        <dbReference type="ARBA" id="ARBA00022630"/>
    </source>
</evidence>
<dbReference type="Pfam" id="PF07992">
    <property type="entry name" value="Pyr_redox_2"/>
    <property type="match status" value="1"/>
</dbReference>
<keyword evidence="2" id="KW-0285">Flavoprotein</keyword>
<dbReference type="EMBL" id="FQUE01000001">
    <property type="protein sequence ID" value="SHE32628.1"/>
    <property type="molecule type" value="Genomic_DNA"/>
</dbReference>
<dbReference type="Gene3D" id="3.50.50.60">
    <property type="entry name" value="FAD/NAD(P)-binding domain"/>
    <property type="match status" value="2"/>
</dbReference>
<dbReference type="Gene3D" id="3.30.390.30">
    <property type="match status" value="1"/>
</dbReference>
<dbReference type="Proteomes" id="UP000183987">
    <property type="component" value="Unassembled WGS sequence"/>
</dbReference>
<dbReference type="Pfam" id="PF14759">
    <property type="entry name" value="Reductase_C"/>
    <property type="match status" value="1"/>
</dbReference>
<dbReference type="InterPro" id="IPR028202">
    <property type="entry name" value="Reductase_C"/>
</dbReference>
<protein>
    <submittedName>
        <fullName evidence="7">3-phenylpropionate/trans-cinnamate dioxygenase ferredoxin reductase subunit</fullName>
    </submittedName>
</protein>
<sequence>MIGGGQAAAALIAKLVAGGMTDGITLICAEPHAPYQRPPLSKAYLLGTMDRARLFFKPEGWYAEHGVELRLGCRAVGVDAATRRVTLSHGDVLGYDDLVLTTGAWPRTLPAAIGGSLKNVFAVRDLADADAMAPAFAQGARCLIVGGGYIGLEAAAVAASRGLQVTLVEASERILQRVAAPETSAYFRDLHRGHGVDIRESTGLVRLTGDDVVTGAVLSDGTALDIDFAIVGVGIAPDTALAGGARLTLDNGIACDAHGRTSDPHIWAAGDCASTPWRNGRVRIESVGNAIDQAEIVAQNLMGHDVTYTPTPWFWSDQYDVKLQIAGLNTGYTSVHVKRGEGGAQSHWYYRGDTLIAIDAMSDVRNYMVGKRLIEAGISPAPATVTDPATDMKALLRA</sequence>
<evidence type="ECO:0000256" key="1">
    <source>
        <dbReference type="ARBA" id="ARBA00001974"/>
    </source>
</evidence>
<dbReference type="PRINTS" id="PR00368">
    <property type="entry name" value="FADPNR"/>
</dbReference>
<comment type="cofactor">
    <cofactor evidence="1">
        <name>FAD</name>
        <dbReference type="ChEBI" id="CHEBI:57692"/>
    </cofactor>
</comment>
<evidence type="ECO:0000256" key="4">
    <source>
        <dbReference type="ARBA" id="ARBA00023002"/>
    </source>
</evidence>
<dbReference type="PANTHER" id="PTHR43557:SF2">
    <property type="entry name" value="RIESKE DOMAIN-CONTAINING PROTEIN-RELATED"/>
    <property type="match status" value="1"/>
</dbReference>
<dbReference type="GO" id="GO:0051213">
    <property type="term" value="F:dioxygenase activity"/>
    <property type="evidence" value="ECO:0007669"/>
    <property type="project" value="UniProtKB-KW"/>
</dbReference>
<dbReference type="AlphaFoldDB" id="A0A1M4SKE4"/>
<evidence type="ECO:0000313" key="7">
    <source>
        <dbReference type="EMBL" id="SHE32628.1"/>
    </source>
</evidence>
<dbReference type="InterPro" id="IPR050446">
    <property type="entry name" value="FAD-oxidoreductase/Apoptosis"/>
</dbReference>
<dbReference type="GO" id="GO:0016651">
    <property type="term" value="F:oxidoreductase activity, acting on NAD(P)H"/>
    <property type="evidence" value="ECO:0007669"/>
    <property type="project" value="TreeGrafter"/>
</dbReference>
<keyword evidence="3" id="KW-0274">FAD</keyword>
<reference evidence="8" key="1">
    <citation type="submission" date="2016-11" db="EMBL/GenBank/DDBJ databases">
        <authorList>
            <person name="Varghese N."/>
            <person name="Submissions S."/>
        </authorList>
    </citation>
    <scope>NUCLEOTIDE SEQUENCE [LARGE SCALE GENOMIC DNA]</scope>
    <source>
        <strain evidence="8">DSM 29326</strain>
    </source>
</reference>
<name>A0A1M4SKE4_LOKAT</name>
<dbReference type="PRINTS" id="PR00469">
    <property type="entry name" value="PNDRDTASEII"/>
</dbReference>
<dbReference type="GO" id="GO:0005737">
    <property type="term" value="C:cytoplasm"/>
    <property type="evidence" value="ECO:0007669"/>
    <property type="project" value="TreeGrafter"/>
</dbReference>
<evidence type="ECO:0000313" key="8">
    <source>
        <dbReference type="Proteomes" id="UP000183987"/>
    </source>
</evidence>
<keyword evidence="4" id="KW-0560">Oxidoreductase</keyword>
<dbReference type="InterPro" id="IPR023753">
    <property type="entry name" value="FAD/NAD-binding_dom"/>
</dbReference>
<evidence type="ECO:0000259" key="5">
    <source>
        <dbReference type="Pfam" id="PF07992"/>
    </source>
</evidence>